<evidence type="ECO:0000256" key="4">
    <source>
        <dbReference type="ARBA" id="ARBA00022614"/>
    </source>
</evidence>
<dbReference type="InterPro" id="IPR001611">
    <property type="entry name" value="Leu-rich_rpt"/>
</dbReference>
<evidence type="ECO:0000259" key="15">
    <source>
        <dbReference type="Pfam" id="PF08263"/>
    </source>
</evidence>
<name>A0A540NFY4_MALBA</name>
<keyword evidence="3" id="KW-0134">Cell wall</keyword>
<evidence type="ECO:0000313" key="17">
    <source>
        <dbReference type="Proteomes" id="UP000315295"/>
    </source>
</evidence>
<dbReference type="Proteomes" id="UP000315295">
    <property type="component" value="Unassembled WGS sequence"/>
</dbReference>
<comment type="subcellular location">
    <subcellularLocation>
        <location evidence="2">Membrane</location>
    </subcellularLocation>
    <subcellularLocation>
        <location evidence="1">Secreted</location>
        <location evidence="1">Cell wall</location>
    </subcellularLocation>
</comment>
<keyword evidence="17" id="KW-1185">Reference proteome</keyword>
<feature type="signal peptide" evidence="14">
    <location>
        <begin position="1"/>
        <end position="33"/>
    </location>
</feature>
<dbReference type="PANTHER" id="PTHR48056:SF81">
    <property type="entry name" value="RECEPTOR PROTEIN-TYROSINE KINASE CEPR1"/>
    <property type="match status" value="1"/>
</dbReference>
<evidence type="ECO:0000256" key="3">
    <source>
        <dbReference type="ARBA" id="ARBA00022512"/>
    </source>
</evidence>
<dbReference type="InterPro" id="IPR032675">
    <property type="entry name" value="LRR_dom_sf"/>
</dbReference>
<feature type="region of interest" description="Disordered" evidence="12">
    <location>
        <begin position="405"/>
        <end position="425"/>
    </location>
</feature>
<keyword evidence="13" id="KW-0812">Transmembrane</keyword>
<evidence type="ECO:0000256" key="12">
    <source>
        <dbReference type="SAM" id="MobiDB-lite"/>
    </source>
</evidence>
<evidence type="ECO:0000256" key="2">
    <source>
        <dbReference type="ARBA" id="ARBA00004370"/>
    </source>
</evidence>
<dbReference type="InterPro" id="IPR050647">
    <property type="entry name" value="Plant_LRR-RLKs"/>
</dbReference>
<dbReference type="GO" id="GO:0005524">
    <property type="term" value="F:ATP binding"/>
    <property type="evidence" value="ECO:0007669"/>
    <property type="project" value="UniProtKB-KW"/>
</dbReference>
<dbReference type="PROSITE" id="PS51257">
    <property type="entry name" value="PROKAR_LIPOPROTEIN"/>
    <property type="match status" value="1"/>
</dbReference>
<feature type="chain" id="PRO_5021765931" description="Leucine-rich repeat-containing N-terminal plant-type domain-containing protein" evidence="14">
    <location>
        <begin position="34"/>
        <end position="425"/>
    </location>
</feature>
<keyword evidence="6" id="KW-0677">Repeat</keyword>
<comment type="similarity">
    <text evidence="11">Belongs to the polygalacturonase-inhibiting protein family.</text>
</comment>
<organism evidence="16 17">
    <name type="scientific">Malus baccata</name>
    <name type="common">Siberian crab apple</name>
    <name type="synonym">Pyrus baccata</name>
    <dbReference type="NCBI Taxonomy" id="106549"/>
    <lineage>
        <taxon>Eukaryota</taxon>
        <taxon>Viridiplantae</taxon>
        <taxon>Streptophyta</taxon>
        <taxon>Embryophyta</taxon>
        <taxon>Tracheophyta</taxon>
        <taxon>Spermatophyta</taxon>
        <taxon>Magnoliopsida</taxon>
        <taxon>eudicotyledons</taxon>
        <taxon>Gunneridae</taxon>
        <taxon>Pentapetalae</taxon>
        <taxon>rosids</taxon>
        <taxon>fabids</taxon>
        <taxon>Rosales</taxon>
        <taxon>Rosaceae</taxon>
        <taxon>Amygdaloideae</taxon>
        <taxon>Maleae</taxon>
        <taxon>Malus</taxon>
    </lineage>
</organism>
<dbReference type="GO" id="GO:0033612">
    <property type="term" value="F:receptor serine/threonine kinase binding"/>
    <property type="evidence" value="ECO:0007669"/>
    <property type="project" value="TreeGrafter"/>
</dbReference>
<keyword evidence="5 14" id="KW-0732">Signal</keyword>
<evidence type="ECO:0000256" key="7">
    <source>
        <dbReference type="ARBA" id="ARBA00022741"/>
    </source>
</evidence>
<proteinExistence type="inferred from homology"/>
<keyword evidence="3" id="KW-0964">Secreted</keyword>
<gene>
    <name evidence="16" type="ORF">C1H46_004923</name>
</gene>
<evidence type="ECO:0000256" key="9">
    <source>
        <dbReference type="ARBA" id="ARBA00023136"/>
    </source>
</evidence>
<dbReference type="FunFam" id="3.80.10.10:FF:000400">
    <property type="entry name" value="Nuclear pore complex protein NUP107"/>
    <property type="match status" value="1"/>
</dbReference>
<evidence type="ECO:0000256" key="8">
    <source>
        <dbReference type="ARBA" id="ARBA00022840"/>
    </source>
</evidence>
<feature type="transmembrane region" description="Helical" evidence="13">
    <location>
        <begin position="244"/>
        <end position="264"/>
    </location>
</feature>
<sequence length="425" mass="45854">MAFLIRDTLLSKQHLGNIFICCVLLLSCSFSSAVESDINCLKSIKASLQDPLGYLNSSWDFNNNTEGFICNFLGIECWHPHESKVLNIKLSDLGLKGPFPHGVANCTSLSGLDLSSNKLSGPLPEDIGRIISFITTLDLSSNSFSGQIPTNITNCSYLNVLKLDSNQFTGKIPLGLGQLRRMKVFSVANNQLSGQVPDCGNTSGITPESYANNAKLCGKPLKPCRSSQVKSTSTLVKVLKSNSVVIAAAAGFGFAFPFSFCFFLPRAPSVRRLWVFYRGYKLRSLIEQLLGENSPESSNCSNLNVLKLENNEFSGEIPAQLAPLKRLNTFSVANNCLSGPVPNSGGYPCASRFAARSKLWHASGGDVDFSSASVIPSLVLCGVAAIKFMADLETDELFTRRMNPIENSEAGAGEEDGTDEDGSKN</sequence>
<comment type="caution">
    <text evidence="16">The sequence shown here is derived from an EMBL/GenBank/DDBJ whole genome shotgun (WGS) entry which is preliminary data.</text>
</comment>
<dbReference type="InterPro" id="IPR013210">
    <property type="entry name" value="LRR_N_plant-typ"/>
</dbReference>
<evidence type="ECO:0000256" key="11">
    <source>
        <dbReference type="ARBA" id="ARBA00038043"/>
    </source>
</evidence>
<evidence type="ECO:0000256" key="10">
    <source>
        <dbReference type="ARBA" id="ARBA00023180"/>
    </source>
</evidence>
<keyword evidence="9 13" id="KW-0472">Membrane</keyword>
<keyword evidence="4" id="KW-0433">Leucine-rich repeat</keyword>
<evidence type="ECO:0000313" key="16">
    <source>
        <dbReference type="EMBL" id="TQE09430.1"/>
    </source>
</evidence>
<feature type="compositionally biased region" description="Acidic residues" evidence="12">
    <location>
        <begin position="412"/>
        <end position="425"/>
    </location>
</feature>
<dbReference type="Gene3D" id="3.80.10.10">
    <property type="entry name" value="Ribonuclease Inhibitor"/>
    <property type="match status" value="2"/>
</dbReference>
<dbReference type="GO" id="GO:0016020">
    <property type="term" value="C:membrane"/>
    <property type="evidence" value="ECO:0007669"/>
    <property type="project" value="UniProtKB-SubCell"/>
</dbReference>
<dbReference type="Pfam" id="PF00560">
    <property type="entry name" value="LRR_1"/>
    <property type="match status" value="4"/>
</dbReference>
<dbReference type="SUPFAM" id="SSF52058">
    <property type="entry name" value="L domain-like"/>
    <property type="match status" value="1"/>
</dbReference>
<accession>A0A540NFY4</accession>
<dbReference type="Pfam" id="PF08263">
    <property type="entry name" value="LRRNT_2"/>
    <property type="match status" value="1"/>
</dbReference>
<dbReference type="STRING" id="106549.A0A540NFY4"/>
<dbReference type="AlphaFoldDB" id="A0A540NFY4"/>
<protein>
    <recommendedName>
        <fullName evidence="15">Leucine-rich repeat-containing N-terminal plant-type domain-containing protein</fullName>
    </recommendedName>
</protein>
<keyword evidence="7" id="KW-0547">Nucleotide-binding</keyword>
<evidence type="ECO:0000256" key="6">
    <source>
        <dbReference type="ARBA" id="ARBA00022737"/>
    </source>
</evidence>
<evidence type="ECO:0000256" key="13">
    <source>
        <dbReference type="SAM" id="Phobius"/>
    </source>
</evidence>
<reference evidence="16 17" key="1">
    <citation type="journal article" date="2019" name="G3 (Bethesda)">
        <title>Sequencing of a Wild Apple (Malus baccata) Genome Unravels the Differences Between Cultivated and Wild Apple Species Regarding Disease Resistance and Cold Tolerance.</title>
        <authorList>
            <person name="Chen X."/>
        </authorList>
    </citation>
    <scope>NUCLEOTIDE SEQUENCE [LARGE SCALE GENOMIC DNA]</scope>
    <source>
        <strain evidence="17">cv. Shandingzi</strain>
        <tissue evidence="16">Leaves</tissue>
    </source>
</reference>
<keyword evidence="10" id="KW-0325">Glycoprotein</keyword>
<dbReference type="PANTHER" id="PTHR48056">
    <property type="entry name" value="LRR RECEPTOR-LIKE SERINE/THREONINE-PROTEIN KINASE-RELATED"/>
    <property type="match status" value="1"/>
</dbReference>
<dbReference type="EMBL" id="VIEB01000057">
    <property type="protein sequence ID" value="TQE09430.1"/>
    <property type="molecule type" value="Genomic_DNA"/>
</dbReference>
<keyword evidence="8" id="KW-0067">ATP-binding</keyword>
<keyword evidence="13" id="KW-1133">Transmembrane helix</keyword>
<evidence type="ECO:0000256" key="14">
    <source>
        <dbReference type="SAM" id="SignalP"/>
    </source>
</evidence>
<evidence type="ECO:0000256" key="1">
    <source>
        <dbReference type="ARBA" id="ARBA00004191"/>
    </source>
</evidence>
<feature type="domain" description="Leucine-rich repeat-containing N-terminal plant-type" evidence="15">
    <location>
        <begin position="35"/>
        <end position="78"/>
    </location>
</feature>
<evidence type="ECO:0000256" key="5">
    <source>
        <dbReference type="ARBA" id="ARBA00022729"/>
    </source>
</evidence>